<dbReference type="InterPro" id="IPR002347">
    <property type="entry name" value="SDR_fam"/>
</dbReference>
<reference evidence="1" key="1">
    <citation type="journal article" date="2014" name="Int. J. Syst. Evol. Microbiol.">
        <title>Complete genome sequence of Corynebacterium casei LMG S-19264T (=DSM 44701T), isolated from a smear-ripened cheese.</title>
        <authorList>
            <consortium name="US DOE Joint Genome Institute (JGI-PGF)"/>
            <person name="Walter F."/>
            <person name="Albersmeier A."/>
            <person name="Kalinowski J."/>
            <person name="Ruckert C."/>
        </authorList>
    </citation>
    <scope>NUCLEOTIDE SEQUENCE</scope>
    <source>
        <strain evidence="1">JCM 4784</strain>
    </source>
</reference>
<dbReference type="EMBL" id="BNBT01000053">
    <property type="protein sequence ID" value="GHE65498.1"/>
    <property type="molecule type" value="Genomic_DNA"/>
</dbReference>
<protein>
    <submittedName>
        <fullName evidence="1">Short-chain dehydrogenase</fullName>
    </submittedName>
</protein>
<dbReference type="AlphaFoldDB" id="A0A919DPP5"/>
<dbReference type="Pfam" id="PF00106">
    <property type="entry name" value="adh_short"/>
    <property type="match status" value="1"/>
</dbReference>
<accession>A0A919DPP5</accession>
<dbReference type="PANTHER" id="PTHR43431">
    <property type="entry name" value="OXIDOREDUCTASE, SHORT CHAIN DEHYDROGENASE/REDUCTASE FAMILY (AFU_ORTHOLOGUE AFUA_5G14000)"/>
    <property type="match status" value="1"/>
</dbReference>
<evidence type="ECO:0000313" key="2">
    <source>
        <dbReference type="Proteomes" id="UP000608024"/>
    </source>
</evidence>
<gene>
    <name evidence="1" type="ORF">GCM10018785_38000</name>
</gene>
<dbReference type="SUPFAM" id="SSF51735">
    <property type="entry name" value="NAD(P)-binding Rossmann-fold domains"/>
    <property type="match status" value="1"/>
</dbReference>
<keyword evidence="2" id="KW-1185">Reference proteome</keyword>
<sequence length="224" mass="23097">MSVAHRFGREGYAVALVSRTDTRHAGYLASLAAAGVDATAHVADVRDHASLMSALDTIAEHHGSIDFVHYGPSAVGPDALPTAITEADAASVRTAMSWVYPAVDVVAKVLPGMRERGSGGFLFASGISAVRPMPVLGSLAVSAAALRHYALTLNAGLEGSGVYAGALIIGGVVERGDIHRMVTARPEEFGEVGAGTLDSDDLADTAWGLHAERDRPEAVVPAFG</sequence>
<evidence type="ECO:0000313" key="1">
    <source>
        <dbReference type="EMBL" id="GHE65498.1"/>
    </source>
</evidence>
<name>A0A919DPP5_9ACTN</name>
<proteinExistence type="predicted"/>
<dbReference type="Proteomes" id="UP000608024">
    <property type="component" value="Unassembled WGS sequence"/>
</dbReference>
<comment type="caution">
    <text evidence="1">The sequence shown here is derived from an EMBL/GenBank/DDBJ whole genome shotgun (WGS) entry which is preliminary data.</text>
</comment>
<organism evidence="1 2">
    <name type="scientific">Streptomyces longispororuber</name>
    <dbReference type="NCBI Taxonomy" id="68230"/>
    <lineage>
        <taxon>Bacteria</taxon>
        <taxon>Bacillati</taxon>
        <taxon>Actinomycetota</taxon>
        <taxon>Actinomycetes</taxon>
        <taxon>Kitasatosporales</taxon>
        <taxon>Streptomycetaceae</taxon>
        <taxon>Streptomyces</taxon>
    </lineage>
</organism>
<reference evidence="1" key="2">
    <citation type="submission" date="2020-09" db="EMBL/GenBank/DDBJ databases">
        <authorList>
            <person name="Sun Q."/>
            <person name="Ohkuma M."/>
        </authorList>
    </citation>
    <scope>NUCLEOTIDE SEQUENCE</scope>
    <source>
        <strain evidence="1">JCM 4784</strain>
    </source>
</reference>
<dbReference type="PANTHER" id="PTHR43431:SF7">
    <property type="entry name" value="OXIDOREDUCTASE, SHORT CHAIN DEHYDROGENASE_REDUCTASE FAMILY (AFU_ORTHOLOGUE AFUA_5G14000)"/>
    <property type="match status" value="1"/>
</dbReference>
<dbReference type="Gene3D" id="3.40.50.720">
    <property type="entry name" value="NAD(P)-binding Rossmann-like Domain"/>
    <property type="match status" value="1"/>
</dbReference>
<dbReference type="InterPro" id="IPR036291">
    <property type="entry name" value="NAD(P)-bd_dom_sf"/>
</dbReference>